<dbReference type="EMBL" id="MLAK01000849">
    <property type="protein sequence ID" value="OHT02879.1"/>
    <property type="molecule type" value="Genomic_DNA"/>
</dbReference>
<keyword evidence="1" id="KW-0175">Coiled coil</keyword>
<accession>A0A1J4JUQ1</accession>
<feature type="region of interest" description="Disordered" evidence="2">
    <location>
        <begin position="409"/>
        <end position="446"/>
    </location>
</feature>
<evidence type="ECO:0000256" key="1">
    <source>
        <dbReference type="SAM" id="Coils"/>
    </source>
</evidence>
<name>A0A1J4JUQ1_9EUKA</name>
<protein>
    <submittedName>
        <fullName evidence="3">Uncharacterized protein</fullName>
    </submittedName>
</protein>
<feature type="region of interest" description="Disordered" evidence="2">
    <location>
        <begin position="312"/>
        <end position="376"/>
    </location>
</feature>
<keyword evidence="4" id="KW-1185">Reference proteome</keyword>
<evidence type="ECO:0000313" key="3">
    <source>
        <dbReference type="EMBL" id="OHT02879.1"/>
    </source>
</evidence>
<feature type="compositionally biased region" description="Polar residues" evidence="2">
    <location>
        <begin position="422"/>
        <end position="446"/>
    </location>
</feature>
<dbReference type="RefSeq" id="XP_068356015.1">
    <property type="nucleotide sequence ID" value="XM_068493390.1"/>
</dbReference>
<sequence length="596" mass="67791">MSRQNQTSYSQSKFSSAHWTNDDSSDQLLDTTELQAKNSQLQIDNFNKSATISQMTKESQEIKQKYEALLNALANPSASQSSSNSTNSAHGATTMIGDITKSYLPDENAEIEIQQWNTMWTHLVAMITPIIPYPGITAQSGNDRRAILVDLVSKLCEAANDPQTEELEKLKKKYAKCKKSLKKLREHEENLLLEIKKNKENLDQQTKEKTESEEASLTQKIKILEDLLQKQIEKQRKLLSMEVKSTKLSMNQNSLQSVSIQQTPIHQTQIASPKSQQTPILHKVIPKDDSEDENENEINLNLNLNQSAKQNFTHENSQQHHQTRESSVYIQRSQKSTPSKNHPTHTNLNNSVNQNISRQNVTNTNNLRSSMRPTRNATIQQIETNYINRNNNKKYHLNDITGLSSDEESEIKIHTKSHSKSNTKNNTKSPLTTSMKSPLKSNHVTANFDSDSDSYLIVHKSKKNYDEMTDDTEARIFQRKTAEAEADEILAKSAANRRYSRERNEIPHTTSHTTSHKVSRKRKSGRDDGGQSLRKRYGTHVNQLVDLTNHLADDYHRLGQYLGTESNGTEFSIDKLSKLHDSLLSVEKQLDSISEL</sequence>
<dbReference type="VEuPathDB" id="TrichDB:TRFO_06928"/>
<feature type="region of interest" description="Disordered" evidence="2">
    <location>
        <begin position="492"/>
        <end position="537"/>
    </location>
</feature>
<evidence type="ECO:0000313" key="4">
    <source>
        <dbReference type="Proteomes" id="UP000179807"/>
    </source>
</evidence>
<reference evidence="3" key="1">
    <citation type="submission" date="2016-10" db="EMBL/GenBank/DDBJ databases">
        <authorList>
            <person name="Benchimol M."/>
            <person name="Almeida L.G."/>
            <person name="Vasconcelos A.T."/>
            <person name="Perreira-Neves A."/>
            <person name="Rosa I.A."/>
            <person name="Tasca T."/>
            <person name="Bogo M.R."/>
            <person name="de Souza W."/>
        </authorList>
    </citation>
    <scope>NUCLEOTIDE SEQUENCE [LARGE SCALE GENOMIC DNA]</scope>
    <source>
        <strain evidence="3">K</strain>
    </source>
</reference>
<organism evidence="3 4">
    <name type="scientific">Tritrichomonas foetus</name>
    <dbReference type="NCBI Taxonomy" id="1144522"/>
    <lineage>
        <taxon>Eukaryota</taxon>
        <taxon>Metamonada</taxon>
        <taxon>Parabasalia</taxon>
        <taxon>Tritrichomonadida</taxon>
        <taxon>Tritrichomonadidae</taxon>
        <taxon>Tritrichomonas</taxon>
    </lineage>
</organism>
<feature type="compositionally biased region" description="Polar residues" evidence="2">
    <location>
        <begin position="1"/>
        <end position="19"/>
    </location>
</feature>
<evidence type="ECO:0000256" key="2">
    <source>
        <dbReference type="SAM" id="MobiDB-lite"/>
    </source>
</evidence>
<gene>
    <name evidence="3" type="ORF">TRFO_06928</name>
</gene>
<feature type="region of interest" description="Disordered" evidence="2">
    <location>
        <begin position="1"/>
        <end position="25"/>
    </location>
</feature>
<feature type="compositionally biased region" description="Basic residues" evidence="2">
    <location>
        <begin position="514"/>
        <end position="524"/>
    </location>
</feature>
<feature type="region of interest" description="Disordered" evidence="2">
    <location>
        <begin position="259"/>
        <end position="279"/>
    </location>
</feature>
<comment type="caution">
    <text evidence="3">The sequence shown here is derived from an EMBL/GenBank/DDBJ whole genome shotgun (WGS) entry which is preliminary data.</text>
</comment>
<feature type="coiled-coil region" evidence="1">
    <location>
        <begin position="167"/>
        <end position="234"/>
    </location>
</feature>
<dbReference type="AlphaFoldDB" id="A0A1J4JUQ1"/>
<dbReference type="Proteomes" id="UP000179807">
    <property type="component" value="Unassembled WGS sequence"/>
</dbReference>
<proteinExistence type="predicted"/>
<dbReference type="GeneID" id="94828094"/>